<dbReference type="RefSeq" id="WP_379282938.1">
    <property type="nucleotide sequence ID" value="NZ_JBHUGF010000010.1"/>
</dbReference>
<dbReference type="InterPro" id="IPR005906">
    <property type="entry name" value="LysW"/>
</dbReference>
<dbReference type="Pfam" id="PF21344">
    <property type="entry name" value="Zn_ribbon_LysW"/>
    <property type="match status" value="1"/>
</dbReference>
<dbReference type="PANTHER" id="PTHR40393:SF1">
    <property type="entry name" value="LYSINE BIOSYNTHESIS PROTEIN-RELATED"/>
    <property type="match status" value="1"/>
</dbReference>
<gene>
    <name evidence="1" type="ORF">ACFSGI_08440</name>
</gene>
<evidence type="ECO:0000313" key="2">
    <source>
        <dbReference type="Proteomes" id="UP001597403"/>
    </source>
</evidence>
<organism evidence="1 2">
    <name type="scientific">Paenibacillus nicotianae</name>
    <dbReference type="NCBI Taxonomy" id="1526551"/>
    <lineage>
        <taxon>Bacteria</taxon>
        <taxon>Bacillati</taxon>
        <taxon>Bacillota</taxon>
        <taxon>Bacilli</taxon>
        <taxon>Bacillales</taxon>
        <taxon>Paenibacillaceae</taxon>
        <taxon>Paenibacillus</taxon>
    </lineage>
</organism>
<evidence type="ECO:0000313" key="1">
    <source>
        <dbReference type="EMBL" id="MFD1989984.1"/>
    </source>
</evidence>
<protein>
    <submittedName>
        <fullName evidence="1">Lysine biosynthesis protein LysW</fullName>
    </submittedName>
</protein>
<comment type="caution">
    <text evidence="1">The sequence shown here is derived from an EMBL/GenBank/DDBJ whole genome shotgun (WGS) entry which is preliminary data.</text>
</comment>
<reference evidence="2" key="1">
    <citation type="journal article" date="2019" name="Int. J. Syst. Evol. Microbiol.">
        <title>The Global Catalogue of Microorganisms (GCM) 10K type strain sequencing project: providing services to taxonomists for standard genome sequencing and annotation.</title>
        <authorList>
            <consortium name="The Broad Institute Genomics Platform"/>
            <consortium name="The Broad Institute Genome Sequencing Center for Infectious Disease"/>
            <person name="Wu L."/>
            <person name="Ma J."/>
        </authorList>
    </citation>
    <scope>NUCLEOTIDE SEQUENCE [LARGE SCALE GENOMIC DNA]</scope>
    <source>
        <strain evidence="2">CGMCC 1.15067</strain>
    </source>
</reference>
<name>A0ABW4UXG4_9BACL</name>
<dbReference type="EMBL" id="JBHUGF010000010">
    <property type="protein sequence ID" value="MFD1989984.1"/>
    <property type="molecule type" value="Genomic_DNA"/>
</dbReference>
<sequence>MNCPECDALIVVAEDTRVNEVVECESCQTELEVLSTQPIILAVAPEIEEDWGE</sequence>
<dbReference type="Proteomes" id="UP001597403">
    <property type="component" value="Unassembled WGS sequence"/>
</dbReference>
<dbReference type="Gene3D" id="2.20.28.160">
    <property type="match status" value="1"/>
</dbReference>
<proteinExistence type="predicted"/>
<keyword evidence="2" id="KW-1185">Reference proteome</keyword>
<accession>A0ABW4UXG4</accession>
<dbReference type="PANTHER" id="PTHR40393">
    <property type="entry name" value="LYSINE BIOSYNTHESIS PROTEIN-RELATED-RELATED"/>
    <property type="match status" value="1"/>
</dbReference>